<dbReference type="GO" id="GO:0060285">
    <property type="term" value="P:cilium-dependent cell motility"/>
    <property type="evidence" value="ECO:0007669"/>
    <property type="project" value="TreeGrafter"/>
</dbReference>
<dbReference type="GO" id="GO:0000281">
    <property type="term" value="P:mitotic cytokinesis"/>
    <property type="evidence" value="ECO:0007669"/>
    <property type="project" value="TreeGrafter"/>
</dbReference>
<dbReference type="SUPFAM" id="SSF47473">
    <property type="entry name" value="EF-hand"/>
    <property type="match status" value="1"/>
</dbReference>
<dbReference type="KEGG" id="vcn:VOLCADRAFT_107251"/>
<feature type="domain" description="DM10" evidence="10">
    <location>
        <begin position="473"/>
        <end position="581"/>
    </location>
</feature>
<dbReference type="eggNOG" id="KOG0043">
    <property type="taxonomic scope" value="Eukaryota"/>
</dbReference>
<evidence type="ECO:0000256" key="7">
    <source>
        <dbReference type="ARBA" id="ARBA00023273"/>
    </source>
</evidence>
<feature type="region of interest" description="Disordered" evidence="8">
    <location>
        <begin position="234"/>
        <end position="260"/>
    </location>
</feature>
<keyword evidence="12" id="KW-1185">Reference proteome</keyword>
<dbReference type="GO" id="GO:0005930">
    <property type="term" value="C:axoneme"/>
    <property type="evidence" value="ECO:0007669"/>
    <property type="project" value="TreeGrafter"/>
</dbReference>
<feature type="region of interest" description="Disordered" evidence="8">
    <location>
        <begin position="93"/>
        <end position="115"/>
    </location>
</feature>
<dbReference type="AlphaFoldDB" id="D8UCU9"/>
<dbReference type="OrthoDB" id="10255210at2759"/>
<dbReference type="InterPro" id="IPR002048">
    <property type="entry name" value="EF_hand_dom"/>
</dbReference>
<dbReference type="InterPro" id="IPR040193">
    <property type="entry name" value="EFHC1/EFHC2/EFHB"/>
</dbReference>
<dbReference type="PANTHER" id="PTHR12086:SF9">
    <property type="entry name" value="EF-HAND DOMAIN-CONTAINING PROTEIN 1"/>
    <property type="match status" value="1"/>
</dbReference>
<feature type="compositionally biased region" description="Basic and acidic residues" evidence="8">
    <location>
        <begin position="763"/>
        <end position="776"/>
    </location>
</feature>
<evidence type="ECO:0000256" key="5">
    <source>
        <dbReference type="ARBA" id="ARBA00023069"/>
    </source>
</evidence>
<keyword evidence="4" id="KW-0282">Flagellum</keyword>
<evidence type="ECO:0000313" key="11">
    <source>
        <dbReference type="EMBL" id="EFJ42453.1"/>
    </source>
</evidence>
<dbReference type="PROSITE" id="PS51336">
    <property type="entry name" value="DM10"/>
    <property type="match status" value="3"/>
</dbReference>
<keyword evidence="2" id="KW-0963">Cytoplasm</keyword>
<evidence type="ECO:0000259" key="9">
    <source>
        <dbReference type="PROSITE" id="PS50222"/>
    </source>
</evidence>
<dbReference type="GO" id="GO:0005509">
    <property type="term" value="F:calcium ion binding"/>
    <property type="evidence" value="ECO:0007669"/>
    <property type="project" value="InterPro"/>
</dbReference>
<evidence type="ECO:0000313" key="12">
    <source>
        <dbReference type="Proteomes" id="UP000001058"/>
    </source>
</evidence>
<organism evidence="12">
    <name type="scientific">Volvox carteri f. nagariensis</name>
    <dbReference type="NCBI Taxonomy" id="3068"/>
    <lineage>
        <taxon>Eukaryota</taxon>
        <taxon>Viridiplantae</taxon>
        <taxon>Chlorophyta</taxon>
        <taxon>core chlorophytes</taxon>
        <taxon>Chlorophyceae</taxon>
        <taxon>CS clade</taxon>
        <taxon>Chlamydomonadales</taxon>
        <taxon>Volvocaceae</taxon>
        <taxon>Volvox</taxon>
    </lineage>
</organism>
<gene>
    <name evidence="11" type="ORF">VOLCADRAFT_107251</name>
</gene>
<dbReference type="SMART" id="SM00676">
    <property type="entry name" value="DM10"/>
    <property type="match status" value="3"/>
</dbReference>
<dbReference type="EMBL" id="GL378382">
    <property type="protein sequence ID" value="EFJ42453.1"/>
    <property type="molecule type" value="Genomic_DNA"/>
</dbReference>
<keyword evidence="6" id="KW-0206">Cytoskeleton</keyword>
<feature type="domain" description="DM10" evidence="10">
    <location>
        <begin position="291"/>
        <end position="409"/>
    </location>
</feature>
<dbReference type="Proteomes" id="UP000001058">
    <property type="component" value="Unassembled WGS sequence"/>
</dbReference>
<dbReference type="InParanoid" id="D8UCU9"/>
<dbReference type="PANTHER" id="PTHR12086">
    <property type="entry name" value="EF-HAND DOMAIN C-TERMINAL CONTAINING PROTEIN"/>
    <property type="match status" value="1"/>
</dbReference>
<evidence type="ECO:0000256" key="6">
    <source>
        <dbReference type="ARBA" id="ARBA00023212"/>
    </source>
</evidence>
<dbReference type="RefSeq" id="XP_002956516.1">
    <property type="nucleotide sequence ID" value="XM_002956470.1"/>
</dbReference>
<comment type="subcellular location">
    <subcellularLocation>
        <location evidence="1">Cytoplasm</location>
        <location evidence="1">Cytoskeleton</location>
        <location evidence="1">Flagellum axoneme</location>
    </subcellularLocation>
</comment>
<dbReference type="Gene3D" id="2.30.29.170">
    <property type="match status" value="3"/>
</dbReference>
<evidence type="ECO:0000256" key="8">
    <source>
        <dbReference type="SAM" id="MobiDB-lite"/>
    </source>
</evidence>
<reference evidence="11 12" key="1">
    <citation type="journal article" date="2010" name="Science">
        <title>Genomic analysis of organismal complexity in the multicellular green alga Volvox carteri.</title>
        <authorList>
            <person name="Prochnik S.E."/>
            <person name="Umen J."/>
            <person name="Nedelcu A.M."/>
            <person name="Hallmann A."/>
            <person name="Miller S.M."/>
            <person name="Nishii I."/>
            <person name="Ferris P."/>
            <person name="Kuo A."/>
            <person name="Mitros T."/>
            <person name="Fritz-Laylin L.K."/>
            <person name="Hellsten U."/>
            <person name="Chapman J."/>
            <person name="Simakov O."/>
            <person name="Rensing S.A."/>
            <person name="Terry A."/>
            <person name="Pangilinan J."/>
            <person name="Kapitonov V."/>
            <person name="Jurka J."/>
            <person name="Salamov A."/>
            <person name="Shapiro H."/>
            <person name="Schmutz J."/>
            <person name="Grimwood J."/>
            <person name="Lindquist E."/>
            <person name="Lucas S."/>
            <person name="Grigoriev I.V."/>
            <person name="Schmitt R."/>
            <person name="Kirk D."/>
            <person name="Rokhsar D.S."/>
        </authorList>
    </citation>
    <scope>NUCLEOTIDE SEQUENCE [LARGE SCALE GENOMIC DNA]</scope>
    <source>
        <strain evidence="12">f. Nagariensis / Eve</strain>
    </source>
</reference>
<dbReference type="Pfam" id="PF06565">
    <property type="entry name" value="DM10_dom"/>
    <property type="match status" value="3"/>
</dbReference>
<dbReference type="GeneID" id="9619571"/>
<dbReference type="GO" id="GO:0043014">
    <property type="term" value="F:alpha-tubulin binding"/>
    <property type="evidence" value="ECO:0007669"/>
    <property type="project" value="TreeGrafter"/>
</dbReference>
<evidence type="ECO:0000256" key="2">
    <source>
        <dbReference type="ARBA" id="ARBA00022490"/>
    </source>
</evidence>
<keyword evidence="3" id="KW-0677">Repeat</keyword>
<feature type="region of interest" description="Disordered" evidence="8">
    <location>
        <begin position="750"/>
        <end position="792"/>
    </location>
</feature>
<keyword evidence="5" id="KW-0969">Cilium</keyword>
<dbReference type="InterPro" id="IPR011992">
    <property type="entry name" value="EF-hand-dom_pair"/>
</dbReference>
<name>D8UCU9_VOLCA</name>
<evidence type="ECO:0000256" key="1">
    <source>
        <dbReference type="ARBA" id="ARBA00004611"/>
    </source>
</evidence>
<keyword evidence="7" id="KW-0966">Cell projection</keyword>
<dbReference type="FunFam" id="2.30.29.170:FF:000004">
    <property type="entry name" value="EF-hand domain containing 2"/>
    <property type="match status" value="1"/>
</dbReference>
<dbReference type="GO" id="GO:0072686">
    <property type="term" value="C:mitotic spindle"/>
    <property type="evidence" value="ECO:0007669"/>
    <property type="project" value="TreeGrafter"/>
</dbReference>
<feature type="domain" description="EF-hand" evidence="9">
    <location>
        <begin position="606"/>
        <end position="641"/>
    </location>
</feature>
<dbReference type="InterPro" id="IPR006602">
    <property type="entry name" value="DM10_dom"/>
</dbReference>
<accession>D8UCU9</accession>
<sequence length="860" mass="93949">MVEYGILAGSMLAAHWHAMQLCGCRETCHDGSATVAQMEPRPRGQTLRYVKGYPIAEDAQTFDPLNRTTKWNGRVQDVGPIPPFALHEAVQGSALQREAQGGPRESAGSGSGTVAAMAGIGGPPARVPNWITYDRKVLGFGAYFQEDVPYSALESWRIRRVTVKYYLENDQVEIVEVREPNSGLPQGILLKRHSAVKGDGSPLRWPDLRVGGQLVLYRRTYHLVSADAATRTFYSEHGQDQQPDEAYPEGPYDQHRKDVPRQLAASPRGAAALFRQMRKGGRPSAEEEERDGAVLRFLAAWDTTGHLFGGVLAFALTYHVADGTIEVREVNRRNSGRDPFPLLLRRSRLPKVVPPVHGRPMSPETRRQLAITYYDWRDLHLGATVNVYGRKMMLYDCDDGTLTWLKKYVPGLKPEQLTAIPVDLDPFGPKRPPLHIPPNLSGIGSEEDSLQNVLRLVPRPVGRCSYDDYVAKCDKVLRFSAVMVPLGPGRPLVGPHDAERSFIVSLYPVDGTLSIFEPRQVNSGMEQGTFLERTRVPNPANGGQPYTETDMQVGCVLEVYGRGFQLLEADTVTLEYMEDQSYRFPWADYEKVFSKLTTWLALYPDELPDQLRTKLIAADANGSGYITKYQLYDLLTSLGADLAPHEVVTLVRQLGADRQGLLVEQLLAALRRVAWGPLDQVAIVGGSSGVSKAAVAAATAPPYSCLGPTPGHPRVDVAPMPSNPNAYRGQYGNFSKAGMSGGLCGKHGYAGAEGTPPGDIDIDDRRRLRDTPEKPKGGWGGPQDAAASKLRMAAATAPPLDTPSMVITPSGYGSAGTKPAWATRGSSFLTATGIKQPASLWQTTNMAFGGVGHAASFQRR</sequence>
<evidence type="ECO:0008006" key="13">
    <source>
        <dbReference type="Google" id="ProtNLM"/>
    </source>
</evidence>
<protein>
    <recommendedName>
        <fullName evidence="13">EF-hand domain-containing protein</fullName>
    </recommendedName>
</protein>
<evidence type="ECO:0000256" key="4">
    <source>
        <dbReference type="ARBA" id="ARBA00022846"/>
    </source>
</evidence>
<dbReference type="GO" id="GO:0007052">
    <property type="term" value="P:mitotic spindle organization"/>
    <property type="evidence" value="ECO:0007669"/>
    <property type="project" value="TreeGrafter"/>
</dbReference>
<proteinExistence type="predicted"/>
<feature type="domain" description="DM10" evidence="10">
    <location>
        <begin position="134"/>
        <end position="238"/>
    </location>
</feature>
<dbReference type="STRING" id="3068.D8UCU9"/>
<evidence type="ECO:0000259" key="10">
    <source>
        <dbReference type="PROSITE" id="PS51336"/>
    </source>
</evidence>
<dbReference type="PROSITE" id="PS50222">
    <property type="entry name" value="EF_HAND_2"/>
    <property type="match status" value="1"/>
</dbReference>
<evidence type="ECO:0000256" key="3">
    <source>
        <dbReference type="ARBA" id="ARBA00022737"/>
    </source>
</evidence>